<keyword evidence="7" id="KW-1185">Reference proteome</keyword>
<dbReference type="RefSeq" id="WP_378966404.1">
    <property type="nucleotide sequence ID" value="NZ_JBHTBJ010000006.1"/>
</dbReference>
<dbReference type="InterPro" id="IPR051531">
    <property type="entry name" value="N-acetyltransferase"/>
</dbReference>
<evidence type="ECO:0000313" key="6">
    <source>
        <dbReference type="EMBL" id="MFC7274440.1"/>
    </source>
</evidence>
<protein>
    <submittedName>
        <fullName evidence="6">GNAT family N-acetyltransferase</fullName>
        <ecNumber evidence="6">2.3.-.-</ecNumber>
    </submittedName>
</protein>
<dbReference type="GO" id="GO:0016746">
    <property type="term" value="F:acyltransferase activity"/>
    <property type="evidence" value="ECO:0007669"/>
    <property type="project" value="UniProtKB-KW"/>
</dbReference>
<keyword evidence="2 6" id="KW-0012">Acyltransferase</keyword>
<name>A0ABW2HPL5_9ACTN</name>
<evidence type="ECO:0000256" key="1">
    <source>
        <dbReference type="ARBA" id="ARBA00022679"/>
    </source>
</evidence>
<dbReference type="SUPFAM" id="SSF55729">
    <property type="entry name" value="Acyl-CoA N-acyltransferases (Nat)"/>
    <property type="match status" value="1"/>
</dbReference>
<organism evidence="6 7">
    <name type="scientific">Paractinoplanes rhizophilus</name>
    <dbReference type="NCBI Taxonomy" id="1416877"/>
    <lineage>
        <taxon>Bacteria</taxon>
        <taxon>Bacillati</taxon>
        <taxon>Actinomycetota</taxon>
        <taxon>Actinomycetes</taxon>
        <taxon>Micromonosporales</taxon>
        <taxon>Micromonosporaceae</taxon>
        <taxon>Paractinoplanes</taxon>
    </lineage>
</organism>
<keyword evidence="1 6" id="KW-0808">Transferase</keyword>
<evidence type="ECO:0000256" key="4">
    <source>
        <dbReference type="SAM" id="MobiDB-lite"/>
    </source>
</evidence>
<dbReference type="InterPro" id="IPR016181">
    <property type="entry name" value="Acyl_CoA_acyltransferase"/>
</dbReference>
<proteinExistence type="inferred from homology"/>
<gene>
    <name evidence="6" type="ORF">ACFQS1_10655</name>
</gene>
<feature type="domain" description="N-acetyltransferase" evidence="5">
    <location>
        <begin position="2"/>
        <end position="163"/>
    </location>
</feature>
<dbReference type="Gene3D" id="3.40.630.30">
    <property type="match status" value="1"/>
</dbReference>
<dbReference type="EMBL" id="JBHTBJ010000006">
    <property type="protein sequence ID" value="MFC7274440.1"/>
    <property type="molecule type" value="Genomic_DNA"/>
</dbReference>
<comment type="caution">
    <text evidence="6">The sequence shown here is derived from an EMBL/GenBank/DDBJ whole genome shotgun (WGS) entry which is preliminary data.</text>
</comment>
<dbReference type="EC" id="2.3.-.-" evidence="6"/>
<evidence type="ECO:0000259" key="5">
    <source>
        <dbReference type="PROSITE" id="PS51186"/>
    </source>
</evidence>
<evidence type="ECO:0000313" key="7">
    <source>
        <dbReference type="Proteomes" id="UP001596548"/>
    </source>
</evidence>
<dbReference type="PANTHER" id="PTHR43792:SF8">
    <property type="entry name" value="[RIBOSOMAL PROTEIN US5]-ALANINE N-ACETYLTRANSFERASE"/>
    <property type="match status" value="1"/>
</dbReference>
<dbReference type="PANTHER" id="PTHR43792">
    <property type="entry name" value="GNAT FAMILY, PUTATIVE (AFU_ORTHOLOGUE AFUA_3G00765)-RELATED-RELATED"/>
    <property type="match status" value="1"/>
</dbReference>
<sequence>MPELVPLHASHAPAVLAFELANRAYFAATIFDRGDEYFEHFAERYDALLAEQEAGVCAFYVLVADDGAVLGRFNLVDIEDHAAELGYRVAQEVTGQGVATATVRELCRLSADRHGLRRLRAAVADRNLASRRVLIKAGFTPAGPADPAHVGGEKGTWYERALTP</sequence>
<dbReference type="PROSITE" id="PS51186">
    <property type="entry name" value="GNAT"/>
    <property type="match status" value="1"/>
</dbReference>
<evidence type="ECO:0000256" key="3">
    <source>
        <dbReference type="ARBA" id="ARBA00038502"/>
    </source>
</evidence>
<comment type="similarity">
    <text evidence="3">Belongs to the acetyltransferase family. RimJ subfamily.</text>
</comment>
<feature type="region of interest" description="Disordered" evidence="4">
    <location>
        <begin position="143"/>
        <end position="164"/>
    </location>
</feature>
<dbReference type="Proteomes" id="UP001596548">
    <property type="component" value="Unassembled WGS sequence"/>
</dbReference>
<dbReference type="InterPro" id="IPR000182">
    <property type="entry name" value="GNAT_dom"/>
</dbReference>
<accession>A0ABW2HPL5</accession>
<dbReference type="Pfam" id="PF13302">
    <property type="entry name" value="Acetyltransf_3"/>
    <property type="match status" value="1"/>
</dbReference>
<evidence type="ECO:0000256" key="2">
    <source>
        <dbReference type="ARBA" id="ARBA00023315"/>
    </source>
</evidence>
<reference evidence="7" key="1">
    <citation type="journal article" date="2019" name="Int. J. Syst. Evol. Microbiol.">
        <title>The Global Catalogue of Microorganisms (GCM) 10K type strain sequencing project: providing services to taxonomists for standard genome sequencing and annotation.</title>
        <authorList>
            <consortium name="The Broad Institute Genomics Platform"/>
            <consortium name="The Broad Institute Genome Sequencing Center for Infectious Disease"/>
            <person name="Wu L."/>
            <person name="Ma J."/>
        </authorList>
    </citation>
    <scope>NUCLEOTIDE SEQUENCE [LARGE SCALE GENOMIC DNA]</scope>
    <source>
        <strain evidence="7">XZYJT-10</strain>
    </source>
</reference>